<dbReference type="AlphaFoldDB" id="A0A558QY02"/>
<dbReference type="PANTHER" id="PTHR30582:SF2">
    <property type="entry name" value="L,D-TRANSPEPTIDASE YCIB-RELATED"/>
    <property type="match status" value="1"/>
</dbReference>
<dbReference type="InterPro" id="IPR050979">
    <property type="entry name" value="LD-transpeptidase"/>
</dbReference>
<accession>A0A558QY02</accession>
<sequence>MVVPSVADSRTYLTVAQTAQTADPALWPVPVRSLLAIDRRLHHGDWVWNERGVPAAPVTVRVDLDAQLVSVFRGGHEIAAAVILYGADSHLTPIGRFPIIMKAARHHSHTYDAPMPYMLRLTADGVAIHGSNVRSGNATHGCIGVPTEFARRLFTVAGRGDDVLIVGNRGKPDTA</sequence>
<evidence type="ECO:0000256" key="3">
    <source>
        <dbReference type="ARBA" id="ARBA00022679"/>
    </source>
</evidence>
<feature type="domain" description="L,D-TPase catalytic" evidence="8">
    <location>
        <begin position="58"/>
        <end position="166"/>
    </location>
</feature>
<dbReference type="GO" id="GO:0071555">
    <property type="term" value="P:cell wall organization"/>
    <property type="evidence" value="ECO:0007669"/>
    <property type="project" value="UniProtKB-UniRule"/>
</dbReference>
<evidence type="ECO:0000256" key="7">
    <source>
        <dbReference type="PROSITE-ProRule" id="PRU01373"/>
    </source>
</evidence>
<dbReference type="Proteomes" id="UP000318681">
    <property type="component" value="Unassembled WGS sequence"/>
</dbReference>
<dbReference type="CDD" id="cd16913">
    <property type="entry name" value="YkuD_like"/>
    <property type="match status" value="1"/>
</dbReference>
<dbReference type="GO" id="GO:0016740">
    <property type="term" value="F:transferase activity"/>
    <property type="evidence" value="ECO:0007669"/>
    <property type="project" value="UniProtKB-KW"/>
</dbReference>
<proteinExistence type="inferred from homology"/>
<dbReference type="PROSITE" id="PS52029">
    <property type="entry name" value="LD_TPASE"/>
    <property type="match status" value="1"/>
</dbReference>
<evidence type="ECO:0000256" key="1">
    <source>
        <dbReference type="ARBA" id="ARBA00004752"/>
    </source>
</evidence>
<dbReference type="InterPro" id="IPR005490">
    <property type="entry name" value="LD_TPept_cat_dom"/>
</dbReference>
<keyword evidence="4 7" id="KW-0133">Cell shape</keyword>
<dbReference type="GO" id="GO:0008360">
    <property type="term" value="P:regulation of cell shape"/>
    <property type="evidence" value="ECO:0007669"/>
    <property type="project" value="UniProtKB-UniRule"/>
</dbReference>
<dbReference type="Gene3D" id="2.40.440.10">
    <property type="entry name" value="L,D-transpeptidase catalytic domain-like"/>
    <property type="match status" value="1"/>
</dbReference>
<evidence type="ECO:0000313" key="10">
    <source>
        <dbReference type="Proteomes" id="UP000318681"/>
    </source>
</evidence>
<feature type="active site" description="Nucleophile" evidence="7">
    <location>
        <position position="142"/>
    </location>
</feature>
<protein>
    <submittedName>
        <fullName evidence="9">L,D-transpeptidase family protein</fullName>
    </submittedName>
</protein>
<evidence type="ECO:0000256" key="4">
    <source>
        <dbReference type="ARBA" id="ARBA00022960"/>
    </source>
</evidence>
<comment type="similarity">
    <text evidence="2">Belongs to the YkuD family.</text>
</comment>
<name>A0A558QY02_9SPHN</name>
<comment type="caution">
    <text evidence="9">The sequence shown here is derived from an EMBL/GenBank/DDBJ whole genome shotgun (WGS) entry which is preliminary data.</text>
</comment>
<dbReference type="UniPathway" id="UPA00219"/>
<dbReference type="Pfam" id="PF03734">
    <property type="entry name" value="YkuD"/>
    <property type="match status" value="1"/>
</dbReference>
<evidence type="ECO:0000256" key="2">
    <source>
        <dbReference type="ARBA" id="ARBA00005992"/>
    </source>
</evidence>
<dbReference type="SUPFAM" id="SSF141523">
    <property type="entry name" value="L,D-transpeptidase catalytic domain-like"/>
    <property type="match status" value="1"/>
</dbReference>
<keyword evidence="5 7" id="KW-0573">Peptidoglycan synthesis</keyword>
<organism evidence="9 10">
    <name type="scientific">Alterirhizorhabdus solaris</name>
    <dbReference type="NCBI Taxonomy" id="2529389"/>
    <lineage>
        <taxon>Bacteria</taxon>
        <taxon>Pseudomonadati</taxon>
        <taxon>Pseudomonadota</taxon>
        <taxon>Alphaproteobacteria</taxon>
        <taxon>Sphingomonadales</taxon>
        <taxon>Rhizorhabdaceae</taxon>
        <taxon>Alterirhizorhabdus</taxon>
    </lineage>
</organism>
<dbReference type="GO" id="GO:0071972">
    <property type="term" value="F:peptidoglycan L,D-transpeptidase activity"/>
    <property type="evidence" value="ECO:0007669"/>
    <property type="project" value="TreeGrafter"/>
</dbReference>
<dbReference type="InterPro" id="IPR038063">
    <property type="entry name" value="Transpep_catalytic_dom"/>
</dbReference>
<evidence type="ECO:0000256" key="5">
    <source>
        <dbReference type="ARBA" id="ARBA00022984"/>
    </source>
</evidence>
<feature type="active site" description="Proton donor/acceptor" evidence="7">
    <location>
        <position position="129"/>
    </location>
</feature>
<dbReference type="PANTHER" id="PTHR30582">
    <property type="entry name" value="L,D-TRANSPEPTIDASE"/>
    <property type="match status" value="1"/>
</dbReference>
<reference evidence="9 10" key="1">
    <citation type="submission" date="2019-07" db="EMBL/GenBank/DDBJ databases">
        <title>Sphingomonas solaris sp. nov., isolated from a solar panel from Boston, Massachusetts.</title>
        <authorList>
            <person name="Tanner K."/>
            <person name="Pascual J."/>
            <person name="Mancuso C."/>
            <person name="Pereto J."/>
            <person name="Khalil A."/>
            <person name="Vilanova C."/>
        </authorList>
    </citation>
    <scope>NUCLEOTIDE SEQUENCE [LARGE SCALE GENOMIC DNA]</scope>
    <source>
        <strain evidence="9 10">R4DWN</strain>
    </source>
</reference>
<keyword evidence="6 7" id="KW-0961">Cell wall biogenesis/degradation</keyword>
<gene>
    <name evidence="9" type="ORF">FOY91_15670</name>
</gene>
<dbReference type="GO" id="GO:0005576">
    <property type="term" value="C:extracellular region"/>
    <property type="evidence" value="ECO:0007669"/>
    <property type="project" value="TreeGrafter"/>
</dbReference>
<comment type="pathway">
    <text evidence="1 7">Cell wall biogenesis; peptidoglycan biosynthesis.</text>
</comment>
<dbReference type="GO" id="GO:0018104">
    <property type="term" value="P:peptidoglycan-protein cross-linking"/>
    <property type="evidence" value="ECO:0007669"/>
    <property type="project" value="TreeGrafter"/>
</dbReference>
<evidence type="ECO:0000313" key="9">
    <source>
        <dbReference type="EMBL" id="TVV71979.1"/>
    </source>
</evidence>
<keyword evidence="10" id="KW-1185">Reference proteome</keyword>
<dbReference type="OrthoDB" id="463216at2"/>
<evidence type="ECO:0000259" key="8">
    <source>
        <dbReference type="PROSITE" id="PS52029"/>
    </source>
</evidence>
<dbReference type="EMBL" id="VNIM01000075">
    <property type="protein sequence ID" value="TVV71979.1"/>
    <property type="molecule type" value="Genomic_DNA"/>
</dbReference>
<evidence type="ECO:0000256" key="6">
    <source>
        <dbReference type="ARBA" id="ARBA00023316"/>
    </source>
</evidence>
<keyword evidence="3" id="KW-0808">Transferase</keyword>